<feature type="compositionally biased region" description="Polar residues" evidence="1">
    <location>
        <begin position="494"/>
        <end position="510"/>
    </location>
</feature>
<dbReference type="Gene3D" id="2.60.120.200">
    <property type="match status" value="2"/>
</dbReference>
<dbReference type="GO" id="GO:0005793">
    <property type="term" value="C:endoplasmic reticulum-Golgi intermediate compartment"/>
    <property type="evidence" value="ECO:0007669"/>
    <property type="project" value="TreeGrafter"/>
</dbReference>
<feature type="compositionally biased region" description="Acidic residues" evidence="1">
    <location>
        <begin position="217"/>
        <end position="233"/>
    </location>
</feature>
<feature type="chain" id="PRO_5003410110" evidence="2">
    <location>
        <begin position="31"/>
        <end position="596"/>
    </location>
</feature>
<dbReference type="GO" id="GO:0005537">
    <property type="term" value="F:D-mannose binding"/>
    <property type="evidence" value="ECO:0007669"/>
    <property type="project" value="TreeGrafter"/>
</dbReference>
<feature type="compositionally biased region" description="Basic and acidic residues" evidence="1">
    <location>
        <begin position="305"/>
        <end position="324"/>
    </location>
</feature>
<dbReference type="InterPro" id="IPR013320">
    <property type="entry name" value="ConA-like_dom_sf"/>
</dbReference>
<dbReference type="PANTHER" id="PTHR12223">
    <property type="entry name" value="VESICULAR MANNOSE-BINDING LECTIN"/>
    <property type="match status" value="1"/>
</dbReference>
<dbReference type="EMBL" id="HE575320">
    <property type="protein sequence ID" value="CCC91744.1"/>
    <property type="molecule type" value="Genomic_DNA"/>
</dbReference>
<dbReference type="GO" id="GO:0000139">
    <property type="term" value="C:Golgi membrane"/>
    <property type="evidence" value="ECO:0007669"/>
    <property type="project" value="TreeGrafter"/>
</dbReference>
<feature type="signal peptide" evidence="2">
    <location>
        <begin position="1"/>
        <end position="30"/>
    </location>
</feature>
<organism evidence="3">
    <name type="scientific">Trypanosoma congolense (strain IL3000)</name>
    <dbReference type="NCBI Taxonomy" id="1068625"/>
    <lineage>
        <taxon>Eukaryota</taxon>
        <taxon>Discoba</taxon>
        <taxon>Euglenozoa</taxon>
        <taxon>Kinetoplastea</taxon>
        <taxon>Metakinetoplastina</taxon>
        <taxon>Trypanosomatida</taxon>
        <taxon>Trypanosomatidae</taxon>
        <taxon>Trypanosoma</taxon>
        <taxon>Nannomonas</taxon>
    </lineage>
</organism>
<evidence type="ECO:0000256" key="2">
    <source>
        <dbReference type="SAM" id="SignalP"/>
    </source>
</evidence>
<dbReference type="SUPFAM" id="SSF49899">
    <property type="entry name" value="Concanavalin A-like lectins/glucanases"/>
    <property type="match status" value="1"/>
</dbReference>
<name>G0UQT3_TRYCI</name>
<sequence>MPQPRRIEARLLSSLTAVHVGMLCVCICSAELNVENDKDASRYFYGYDDGATPETLTRLPDGLLRSSPLHEHSFAVPIVTDWWEEGVPHFVLGGGAVATEDFIRLAPARTLGAHGFAFNEVPCDHTAWELRLRFSIRTPIPIARGRVDQREKTSNSAGGEELYQGGEGMALWYLERPIGDDHQHIPKYAKPKNSEAEKEELLRHNPQHVADLLYDNSGDEDDDDDESDSDSDSVNETKLEELRAERLRRQKEREELYVKIFKRGTSGDDSDLEPRVFGLKFSDFKGLGILMDSVGHAEEDDEDEASKQRKKEGTGGNDSRDAGAQKKRTRKHFKHEPKVTVLLNLPAREGYSKHPATNNFDPKRTNFRDSPVRLQCNYDFRQAPTPHAVSIARNPSHDGRSVVPGTKSGDEEILRRTPELPVELLVRYHNHSLRVALRREDMNRRRVIVAPANVTQQSKDKISHNYSIERHYVETYCGELSGVDLPPMYHFGISASTGGRQRQHQHQPSNAPRGPLAAFVASNSLATDEAVHVDVHDAISFELREVGSDAEAMRRTALEHFDHEKDHQERGHLSEGLRGDEDAGTEEVSKGPDGLK</sequence>
<dbReference type="GO" id="GO:0030134">
    <property type="term" value="C:COPII-coated ER to Golgi transport vesicle"/>
    <property type="evidence" value="ECO:0007669"/>
    <property type="project" value="TreeGrafter"/>
</dbReference>
<feature type="region of interest" description="Disordered" evidence="1">
    <location>
        <begin position="494"/>
        <end position="514"/>
    </location>
</feature>
<feature type="region of interest" description="Disordered" evidence="1">
    <location>
        <begin position="212"/>
        <end position="241"/>
    </location>
</feature>
<evidence type="ECO:0000256" key="1">
    <source>
        <dbReference type="SAM" id="MobiDB-lite"/>
    </source>
</evidence>
<reference evidence="3" key="1">
    <citation type="journal article" date="2012" name="Proc. Natl. Acad. Sci. U.S.A.">
        <title>Antigenic diversity is generated by distinct evolutionary mechanisms in African trypanosome species.</title>
        <authorList>
            <person name="Jackson A.P."/>
            <person name="Berry A."/>
            <person name="Aslett M."/>
            <person name="Allison H.C."/>
            <person name="Burton P."/>
            <person name="Vavrova-Anderson J."/>
            <person name="Brown R."/>
            <person name="Browne H."/>
            <person name="Corton N."/>
            <person name="Hauser H."/>
            <person name="Gamble J."/>
            <person name="Gilderthorp R."/>
            <person name="Marcello L."/>
            <person name="McQuillan J."/>
            <person name="Otto T.D."/>
            <person name="Quail M.A."/>
            <person name="Sanders M.J."/>
            <person name="van Tonder A."/>
            <person name="Ginger M.L."/>
            <person name="Field M.C."/>
            <person name="Barry J.D."/>
            <person name="Hertz-Fowler C."/>
            <person name="Berriman M."/>
        </authorList>
    </citation>
    <scope>NUCLEOTIDE SEQUENCE</scope>
    <source>
        <strain evidence="3">IL3000</strain>
    </source>
</reference>
<dbReference type="PANTHER" id="PTHR12223:SF34">
    <property type="entry name" value="L-TYPE LECTIN-LIKE DOMAIN-CONTAINING PROTEIN"/>
    <property type="match status" value="1"/>
</dbReference>
<feature type="region of interest" description="Disordered" evidence="1">
    <location>
        <begin position="296"/>
        <end position="332"/>
    </location>
</feature>
<dbReference type="GO" id="GO:0006888">
    <property type="term" value="P:endoplasmic reticulum to Golgi vesicle-mediated transport"/>
    <property type="evidence" value="ECO:0007669"/>
    <property type="project" value="TreeGrafter"/>
</dbReference>
<dbReference type="AlphaFoldDB" id="G0UQT3"/>
<gene>
    <name evidence="3" type="ORF">TCIL3000_7_5580</name>
</gene>
<dbReference type="InterPro" id="IPR051136">
    <property type="entry name" value="Intracellular_Lectin-GPT"/>
</dbReference>
<feature type="region of interest" description="Disordered" evidence="1">
    <location>
        <begin position="560"/>
        <end position="596"/>
    </location>
</feature>
<dbReference type="VEuPathDB" id="TriTrypDB:TcIL3000_7_5580"/>
<evidence type="ECO:0000313" key="3">
    <source>
        <dbReference type="EMBL" id="CCC91744.1"/>
    </source>
</evidence>
<dbReference type="GO" id="GO:0005789">
    <property type="term" value="C:endoplasmic reticulum membrane"/>
    <property type="evidence" value="ECO:0007669"/>
    <property type="project" value="TreeGrafter"/>
</dbReference>
<feature type="region of interest" description="Disordered" evidence="1">
    <location>
        <begin position="392"/>
        <end position="411"/>
    </location>
</feature>
<proteinExistence type="predicted"/>
<protein>
    <submittedName>
        <fullName evidence="3">Uncharacterized protein</fullName>
    </submittedName>
</protein>
<keyword evidence="2" id="KW-0732">Signal</keyword>
<accession>G0UQT3</accession>